<comment type="subcellular location">
    <subcellularLocation>
        <location evidence="1">Membrane</location>
        <topology evidence="1">Multi-pass membrane protein</topology>
    </subcellularLocation>
</comment>
<dbReference type="OrthoDB" id="673526at2"/>
<feature type="transmembrane region" description="Helical" evidence="5">
    <location>
        <begin position="90"/>
        <end position="109"/>
    </location>
</feature>
<dbReference type="AlphaFoldDB" id="A0A0D0FYS6"/>
<dbReference type="RefSeq" id="WP_041880455.1">
    <property type="nucleotide sequence ID" value="NZ_CP157278.1"/>
</dbReference>
<evidence type="ECO:0000313" key="7">
    <source>
        <dbReference type="Proteomes" id="UP000032049"/>
    </source>
</evidence>
<organism evidence="6 7">
    <name type="scientific">Pedobacter lusitanus</name>
    <dbReference type="NCBI Taxonomy" id="1503925"/>
    <lineage>
        <taxon>Bacteria</taxon>
        <taxon>Pseudomonadati</taxon>
        <taxon>Bacteroidota</taxon>
        <taxon>Sphingobacteriia</taxon>
        <taxon>Sphingobacteriales</taxon>
        <taxon>Sphingobacteriaceae</taxon>
        <taxon>Pedobacter</taxon>
    </lineage>
</organism>
<proteinExistence type="predicted"/>
<evidence type="ECO:0000256" key="2">
    <source>
        <dbReference type="ARBA" id="ARBA00022692"/>
    </source>
</evidence>
<protein>
    <submittedName>
        <fullName evidence="6">Membrane protein</fullName>
    </submittedName>
</protein>
<dbReference type="EMBL" id="JXRA01000030">
    <property type="protein sequence ID" value="KIO77689.1"/>
    <property type="molecule type" value="Genomic_DNA"/>
</dbReference>
<comment type="caution">
    <text evidence="6">The sequence shown here is derived from an EMBL/GenBank/DDBJ whole genome shotgun (WGS) entry which is preliminary data.</text>
</comment>
<accession>A0A0D0FYS6</accession>
<evidence type="ECO:0000256" key="3">
    <source>
        <dbReference type="ARBA" id="ARBA00022989"/>
    </source>
</evidence>
<evidence type="ECO:0000313" key="6">
    <source>
        <dbReference type="EMBL" id="KIO77689.1"/>
    </source>
</evidence>
<dbReference type="PANTHER" id="PTHR36974:SF1">
    <property type="entry name" value="DOXX FAMILY MEMBRANE PROTEIN"/>
    <property type="match status" value="1"/>
</dbReference>
<keyword evidence="2 5" id="KW-0812">Transmembrane</keyword>
<dbReference type="InterPro" id="IPR032808">
    <property type="entry name" value="DoxX"/>
</dbReference>
<reference evidence="6 7" key="1">
    <citation type="submission" date="2015-01" db="EMBL/GenBank/DDBJ databases">
        <title>Draft genome sequence of Pedobacter sp. NL19 isolated from sludge of an effluent treatment pond in an abandoned uranium mine.</title>
        <authorList>
            <person name="Santos T."/>
            <person name="Caetano T."/>
            <person name="Covas C."/>
            <person name="Cruz A."/>
            <person name="Mendo S."/>
        </authorList>
    </citation>
    <scope>NUCLEOTIDE SEQUENCE [LARGE SCALE GENOMIC DNA]</scope>
    <source>
        <strain evidence="6 7">NL19</strain>
    </source>
</reference>
<keyword evidence="4 5" id="KW-0472">Membrane</keyword>
<keyword evidence="3 5" id="KW-1133">Transmembrane helix</keyword>
<dbReference type="STRING" id="1503925.TH53_07870"/>
<keyword evidence="7" id="KW-1185">Reference proteome</keyword>
<feature type="transmembrane region" description="Helical" evidence="5">
    <location>
        <begin position="33"/>
        <end position="55"/>
    </location>
</feature>
<dbReference type="PANTHER" id="PTHR36974">
    <property type="entry name" value="MEMBRANE PROTEIN-RELATED"/>
    <property type="match status" value="1"/>
</dbReference>
<dbReference type="Proteomes" id="UP000032049">
    <property type="component" value="Unassembled WGS sequence"/>
</dbReference>
<evidence type="ECO:0000256" key="5">
    <source>
        <dbReference type="SAM" id="Phobius"/>
    </source>
</evidence>
<feature type="transmembrane region" description="Helical" evidence="5">
    <location>
        <begin position="129"/>
        <end position="149"/>
    </location>
</feature>
<sequence length="150" mass="16743">MKPLLVLLLTFAAALLIIRLLTGYNDPALSGKIALSVMLIFTGSAHFFFTDGMTMMVPDFIPRKKELVYLTGIIEILAAAGLLIPSLSILTAWLLILFFVLLLPANINAARKQINYQKGTANGSGLKYLWFRVPLQIFFILWTYCWAISC</sequence>
<evidence type="ECO:0000256" key="4">
    <source>
        <dbReference type="ARBA" id="ARBA00023136"/>
    </source>
</evidence>
<name>A0A0D0FYS6_9SPHI</name>
<evidence type="ECO:0000256" key="1">
    <source>
        <dbReference type="ARBA" id="ARBA00004141"/>
    </source>
</evidence>
<dbReference type="Pfam" id="PF13564">
    <property type="entry name" value="DoxX_2"/>
    <property type="match status" value="1"/>
</dbReference>
<feature type="transmembrane region" description="Helical" evidence="5">
    <location>
        <begin position="67"/>
        <end position="84"/>
    </location>
</feature>
<dbReference type="GO" id="GO:0016020">
    <property type="term" value="C:membrane"/>
    <property type="evidence" value="ECO:0007669"/>
    <property type="project" value="UniProtKB-SubCell"/>
</dbReference>
<gene>
    <name evidence="6" type="ORF">TH53_07870</name>
</gene>